<sequence length="102" mass="10369">MNINNSLKSIMNAGIDKTDAVTNNANSAPTTKADTKNSAVSQTAISKSDSLKALESAIAASPAFDATKVDSIKMAIQDGSFTVDTAKVADGLIANAVGLLKP</sequence>
<evidence type="ECO:0000256" key="7">
    <source>
        <dbReference type="ARBA" id="ARBA00024739"/>
    </source>
</evidence>
<evidence type="ECO:0000313" key="11">
    <source>
        <dbReference type="EMBL" id="OWS71858.1"/>
    </source>
</evidence>
<evidence type="ECO:0000256" key="4">
    <source>
        <dbReference type="ARBA" id="ARBA00022795"/>
    </source>
</evidence>
<dbReference type="InterPro" id="IPR031316">
    <property type="entry name" value="FlgM_C"/>
</dbReference>
<keyword evidence="12" id="KW-1185">Reference proteome</keyword>
<comment type="function">
    <text evidence="7">Responsible for the coupling of flagellin expression to flagellar assembly by preventing expression of the flagellin genes when a component of the middle class of proteins is defective. It negatively regulates flagellar genes by inhibiting the activity of FliA by directly binding to FliA.</text>
</comment>
<dbReference type="OrthoDB" id="9181369at2"/>
<dbReference type="InterPro" id="IPR007412">
    <property type="entry name" value="FlgM"/>
</dbReference>
<keyword evidence="6" id="KW-0804">Transcription</keyword>
<evidence type="ECO:0000256" key="3">
    <source>
        <dbReference type="ARBA" id="ARBA00022491"/>
    </source>
</evidence>
<dbReference type="Pfam" id="PF04316">
    <property type="entry name" value="FlgM"/>
    <property type="match status" value="1"/>
</dbReference>
<dbReference type="AlphaFoldDB" id="A0A254Q048"/>
<dbReference type="InterPro" id="IPR035890">
    <property type="entry name" value="Anti-sigma-28_factor_FlgM_sf"/>
</dbReference>
<comment type="similarity">
    <text evidence="1">Belongs to the FlgM family.</text>
</comment>
<dbReference type="EMBL" id="NGUO01000008">
    <property type="protein sequence ID" value="OWS71858.1"/>
    <property type="molecule type" value="Genomic_DNA"/>
</dbReference>
<keyword evidence="3" id="KW-0678">Repressor</keyword>
<dbReference type="GO" id="GO:0045892">
    <property type="term" value="P:negative regulation of DNA-templated transcription"/>
    <property type="evidence" value="ECO:0007669"/>
    <property type="project" value="InterPro"/>
</dbReference>
<reference evidence="11 12" key="1">
    <citation type="submission" date="2017-05" db="EMBL/GenBank/DDBJ databases">
        <title>Polynucleobacter sp. MWH-K35W1 isolated from the permanently anoxic monimolimnion of a meromictic lake.</title>
        <authorList>
            <person name="Hahn M.W."/>
        </authorList>
    </citation>
    <scope>NUCLEOTIDE SEQUENCE [LARGE SCALE GENOMIC DNA]</scope>
    <source>
        <strain evidence="11 12">MWH-K35W1</strain>
    </source>
</reference>
<proteinExistence type="inferred from homology"/>
<keyword evidence="11" id="KW-0282">Flagellum</keyword>
<evidence type="ECO:0000256" key="2">
    <source>
        <dbReference type="ARBA" id="ARBA00017823"/>
    </source>
</evidence>
<keyword evidence="11" id="KW-0966">Cell projection</keyword>
<keyword evidence="11" id="KW-0969">Cilium</keyword>
<evidence type="ECO:0000256" key="9">
    <source>
        <dbReference type="SAM" id="MobiDB-lite"/>
    </source>
</evidence>
<dbReference type="SUPFAM" id="SSF101498">
    <property type="entry name" value="Anti-sigma factor FlgM"/>
    <property type="match status" value="1"/>
</dbReference>
<evidence type="ECO:0000256" key="5">
    <source>
        <dbReference type="ARBA" id="ARBA00023015"/>
    </source>
</evidence>
<protein>
    <recommendedName>
        <fullName evidence="2">Negative regulator of flagellin synthesis</fullName>
    </recommendedName>
    <alternativeName>
        <fullName evidence="8">Anti-sigma-28 factor</fullName>
    </alternativeName>
</protein>
<evidence type="ECO:0000256" key="6">
    <source>
        <dbReference type="ARBA" id="ARBA00023163"/>
    </source>
</evidence>
<evidence type="ECO:0000259" key="10">
    <source>
        <dbReference type="Pfam" id="PF04316"/>
    </source>
</evidence>
<gene>
    <name evidence="11" type="ORF">CBI30_05245</name>
</gene>
<organism evidence="11 12">
    <name type="scientific">Polynucleobacter aenigmaticus</name>
    <dbReference type="NCBI Taxonomy" id="1743164"/>
    <lineage>
        <taxon>Bacteria</taxon>
        <taxon>Pseudomonadati</taxon>
        <taxon>Pseudomonadota</taxon>
        <taxon>Betaproteobacteria</taxon>
        <taxon>Burkholderiales</taxon>
        <taxon>Burkholderiaceae</taxon>
        <taxon>Polynucleobacter</taxon>
    </lineage>
</organism>
<name>A0A254Q048_9BURK</name>
<evidence type="ECO:0000256" key="8">
    <source>
        <dbReference type="ARBA" id="ARBA00030117"/>
    </source>
</evidence>
<feature type="region of interest" description="Disordered" evidence="9">
    <location>
        <begin position="20"/>
        <end position="40"/>
    </location>
</feature>
<feature type="domain" description="Anti-sigma-28 factor FlgM C-terminal" evidence="10">
    <location>
        <begin position="47"/>
        <end position="93"/>
    </location>
</feature>
<dbReference type="Proteomes" id="UP000198104">
    <property type="component" value="Unassembled WGS sequence"/>
</dbReference>
<keyword evidence="4" id="KW-1005">Bacterial flagellum biogenesis</keyword>
<accession>A0A254Q048</accession>
<evidence type="ECO:0000313" key="12">
    <source>
        <dbReference type="Proteomes" id="UP000198104"/>
    </source>
</evidence>
<dbReference type="GO" id="GO:0044781">
    <property type="term" value="P:bacterial-type flagellum organization"/>
    <property type="evidence" value="ECO:0007669"/>
    <property type="project" value="UniProtKB-KW"/>
</dbReference>
<evidence type="ECO:0000256" key="1">
    <source>
        <dbReference type="ARBA" id="ARBA00005322"/>
    </source>
</evidence>
<dbReference type="RefSeq" id="WP_088527260.1">
    <property type="nucleotide sequence ID" value="NZ_NGUO01000008.1"/>
</dbReference>
<dbReference type="NCBIfam" id="TIGR03824">
    <property type="entry name" value="FlgM_jcvi"/>
    <property type="match status" value="1"/>
</dbReference>
<keyword evidence="5" id="KW-0805">Transcription regulation</keyword>
<comment type="caution">
    <text evidence="11">The sequence shown here is derived from an EMBL/GenBank/DDBJ whole genome shotgun (WGS) entry which is preliminary data.</text>
</comment>